<evidence type="ECO:0000256" key="5">
    <source>
        <dbReference type="ARBA" id="ARBA00022842"/>
    </source>
</evidence>
<dbReference type="RefSeq" id="WP_266945775.1">
    <property type="nucleotide sequence ID" value="NZ_JAPEMK010000006.1"/>
</dbReference>
<comment type="cofactor">
    <cofactor evidence="1">
        <name>Mg(2+)</name>
        <dbReference type="ChEBI" id="CHEBI:18420"/>
    </cofactor>
</comment>
<dbReference type="PROSITE" id="PS00444">
    <property type="entry name" value="POLYPRENYL_SYNTHASE_2"/>
    <property type="match status" value="1"/>
</dbReference>
<evidence type="ECO:0000256" key="6">
    <source>
        <dbReference type="RuleBase" id="RU004466"/>
    </source>
</evidence>
<evidence type="ECO:0000313" key="8">
    <source>
        <dbReference type="Proteomes" id="UP001257627"/>
    </source>
</evidence>
<reference evidence="7 8" key="1">
    <citation type="submission" date="2023-02" db="EMBL/GenBank/DDBJ databases">
        <authorList>
            <person name="Maleckis M."/>
        </authorList>
    </citation>
    <scope>NUCLEOTIDE SEQUENCE [LARGE SCALE GENOMIC DNA]</scope>
    <source>
        <strain evidence="7 8">P8-A2</strain>
        <plasmid evidence="7">unnamed2</plasmid>
    </source>
</reference>
<evidence type="ECO:0000256" key="2">
    <source>
        <dbReference type="ARBA" id="ARBA00006706"/>
    </source>
</evidence>
<evidence type="ECO:0000256" key="1">
    <source>
        <dbReference type="ARBA" id="ARBA00001946"/>
    </source>
</evidence>
<dbReference type="InterPro" id="IPR033749">
    <property type="entry name" value="Polyprenyl_synt_CS"/>
</dbReference>
<dbReference type="SUPFAM" id="SSF48576">
    <property type="entry name" value="Terpenoid synthases"/>
    <property type="match status" value="1"/>
</dbReference>
<gene>
    <name evidence="7" type="ORF">PU648_57050</name>
</gene>
<keyword evidence="4" id="KW-0479">Metal-binding</keyword>
<geneLocation type="plasmid" evidence="7">
    <name>unnamed2</name>
</geneLocation>
<dbReference type="SFLD" id="SFLDS00005">
    <property type="entry name" value="Isoprenoid_Synthase_Type_I"/>
    <property type="match status" value="1"/>
</dbReference>
<keyword evidence="5" id="KW-0460">Magnesium</keyword>
<accession>A0ABU3V5W3</accession>
<dbReference type="Proteomes" id="UP001257627">
    <property type="component" value="Unassembled WGS sequence"/>
</dbReference>
<protein>
    <submittedName>
        <fullName evidence="7">Polyprenyl synthetase family protein</fullName>
    </submittedName>
</protein>
<keyword evidence="7" id="KW-0614">Plasmid</keyword>
<dbReference type="PANTHER" id="PTHR12001:SF85">
    <property type="entry name" value="SHORT CHAIN ISOPRENYL DIPHOSPHATE SYNTHASE"/>
    <property type="match status" value="1"/>
</dbReference>
<evidence type="ECO:0000313" key="7">
    <source>
        <dbReference type="EMBL" id="MDU9001566.1"/>
    </source>
</evidence>
<evidence type="ECO:0000256" key="4">
    <source>
        <dbReference type="ARBA" id="ARBA00022723"/>
    </source>
</evidence>
<dbReference type="EMBL" id="JARAKF010000004">
    <property type="protein sequence ID" value="MDU9001566.1"/>
    <property type="molecule type" value="Genomic_DNA"/>
</dbReference>
<comment type="similarity">
    <text evidence="2 6">Belongs to the FPP/GGPP synthase family.</text>
</comment>
<comment type="caution">
    <text evidence="7">The sequence shown here is derived from an EMBL/GenBank/DDBJ whole genome shotgun (WGS) entry which is preliminary data.</text>
</comment>
<keyword evidence="3 6" id="KW-0808">Transferase</keyword>
<dbReference type="InterPro" id="IPR000092">
    <property type="entry name" value="Polyprenyl_synt"/>
</dbReference>
<organism evidence="7 8">
    <name type="scientific">Streptomyces mirabilis</name>
    <dbReference type="NCBI Taxonomy" id="68239"/>
    <lineage>
        <taxon>Bacteria</taxon>
        <taxon>Bacillati</taxon>
        <taxon>Actinomycetota</taxon>
        <taxon>Actinomycetes</taxon>
        <taxon>Kitasatosporales</taxon>
        <taxon>Streptomycetaceae</taxon>
        <taxon>Streptomyces</taxon>
    </lineage>
</organism>
<dbReference type="InterPro" id="IPR008949">
    <property type="entry name" value="Isoprenoid_synthase_dom_sf"/>
</dbReference>
<dbReference type="CDD" id="cd00685">
    <property type="entry name" value="Trans_IPPS_HT"/>
    <property type="match status" value="1"/>
</dbReference>
<name>A0ABU3V5W3_9ACTN</name>
<proteinExistence type="inferred from homology"/>
<evidence type="ECO:0000256" key="3">
    <source>
        <dbReference type="ARBA" id="ARBA00022679"/>
    </source>
</evidence>
<dbReference type="Gene3D" id="1.10.600.10">
    <property type="entry name" value="Farnesyl Diphosphate Synthase"/>
    <property type="match status" value="1"/>
</dbReference>
<dbReference type="PANTHER" id="PTHR12001">
    <property type="entry name" value="GERANYLGERANYL PYROPHOSPHATE SYNTHASE"/>
    <property type="match status" value="1"/>
</dbReference>
<dbReference type="Pfam" id="PF00348">
    <property type="entry name" value="polyprenyl_synt"/>
    <property type="match status" value="1"/>
</dbReference>
<keyword evidence="8" id="KW-1185">Reference proteome</keyword>
<sequence>MTSDRWEPVAFKARVDEVLHRFVAQEADEFAAIDPILGTVAEQLEAAVADGKRLRAAFCYWGWRAAGQPDSDALVRAAASMELVHAAAVVHDDLIDDSPLRHGRPTAHVTLRCALGRHPDADAAARSLAMLVGDQLTALAGQLFATSGLPAAYLVRARPLWSVMARELIAGECLEILHTGAGPDTDASLKVIRYKTAKYTAEQPLLIGGALAGAGARLREGYSAYGLPLGEAFQLRDDLLGLFGEPERTGKANADDVRGQRPTALLAETWRLAGDGERELLRALLGRGDLDGEGPAFEERGNGGVGEFVTGLPQGVHRCLGVGHGKGLVSGARRQDLDDFGDASGRLGLVHGDHVTRLQMLPLLGLQGSQANVGGLSRAKLRLELHPEPRDVQILLSVCGAVTDVPQRSELAVP</sequence>